<evidence type="ECO:0000313" key="2">
    <source>
        <dbReference type="EMBL" id="KYF66493.1"/>
    </source>
</evidence>
<dbReference type="Proteomes" id="UP000075260">
    <property type="component" value="Unassembled WGS sequence"/>
</dbReference>
<proteinExistence type="predicted"/>
<dbReference type="AlphaFoldDB" id="A0A150QF01"/>
<dbReference type="Pfam" id="PF09836">
    <property type="entry name" value="DUF2063"/>
    <property type="match status" value="1"/>
</dbReference>
<dbReference type="RefSeq" id="WP_061610474.1">
    <property type="nucleotide sequence ID" value="NZ_JEMA01000737.1"/>
</dbReference>
<accession>A0A150QF01</accession>
<evidence type="ECO:0000313" key="3">
    <source>
        <dbReference type="Proteomes" id="UP000075260"/>
    </source>
</evidence>
<feature type="domain" description="Putative DNA-binding" evidence="1">
    <location>
        <begin position="14"/>
        <end position="119"/>
    </location>
</feature>
<protein>
    <recommendedName>
        <fullName evidence="1">Putative DNA-binding domain-containing protein</fullName>
    </recommendedName>
</protein>
<name>A0A150QF01_SORCE</name>
<dbReference type="OrthoDB" id="21900at2"/>
<evidence type="ECO:0000259" key="1">
    <source>
        <dbReference type="Pfam" id="PF09836"/>
    </source>
</evidence>
<dbReference type="InterPro" id="IPR018640">
    <property type="entry name" value="DUF2063"/>
</dbReference>
<dbReference type="EMBL" id="JEMA01000737">
    <property type="protein sequence ID" value="KYF66493.1"/>
    <property type="molecule type" value="Genomic_DNA"/>
</dbReference>
<reference evidence="2 3" key="1">
    <citation type="submission" date="2014-02" db="EMBL/GenBank/DDBJ databases">
        <title>The small core and large imbalanced accessory genome model reveals a collaborative survival strategy of Sorangium cellulosum strains in nature.</title>
        <authorList>
            <person name="Han K."/>
            <person name="Peng R."/>
            <person name="Blom J."/>
            <person name="Li Y.-Z."/>
        </authorList>
    </citation>
    <scope>NUCLEOTIDE SEQUENCE [LARGE SCALE GENOMIC DNA]</scope>
    <source>
        <strain evidence="2 3">So0008-312</strain>
    </source>
</reference>
<gene>
    <name evidence="2" type="ORF">BE15_18100</name>
</gene>
<sequence length="331" mass="37082">MSPRGGDPPGWLRELQRDFTAVLRSPLDPDTGVFRERQDLYPARLVAQLKGGPGSAAPSERLALYHRQYWMRLFTALQTSFPRVSRAVSYWHFNHLAAQHLAEHPPRHVDLDEAARGFSARLRGALQRLDGARRDRRPGRLAREDAWCRRIELSRAPLAMVRQALEMDEAERHAYESPFEGLWRPTPEELARLALSSEARLRFAVSCTLTREDWDLARFSRLAGVDQDEGAPGPLRRHPSTRCWVFARSAGGTTTTAVDPLFARLLERCRELPFGQALADVEQACSAAEAAQLRAHLQGWIALALSSGWWTGLAEAEPGAQRAAIDDPGRA</sequence>
<organism evidence="2 3">
    <name type="scientific">Sorangium cellulosum</name>
    <name type="common">Polyangium cellulosum</name>
    <dbReference type="NCBI Taxonomy" id="56"/>
    <lineage>
        <taxon>Bacteria</taxon>
        <taxon>Pseudomonadati</taxon>
        <taxon>Myxococcota</taxon>
        <taxon>Polyangia</taxon>
        <taxon>Polyangiales</taxon>
        <taxon>Polyangiaceae</taxon>
        <taxon>Sorangium</taxon>
    </lineage>
</organism>
<comment type="caution">
    <text evidence="2">The sequence shown here is derived from an EMBL/GenBank/DDBJ whole genome shotgun (WGS) entry which is preliminary data.</text>
</comment>